<proteinExistence type="predicted"/>
<evidence type="ECO:0000313" key="1">
    <source>
        <dbReference type="EMBL" id="GME76674.1"/>
    </source>
</evidence>
<evidence type="ECO:0000313" key="2">
    <source>
        <dbReference type="Proteomes" id="UP001165064"/>
    </source>
</evidence>
<keyword evidence="2" id="KW-1185">Reference proteome</keyword>
<comment type="caution">
    <text evidence="1">The sequence shown here is derived from an EMBL/GenBank/DDBJ whole genome shotgun (WGS) entry which is preliminary data.</text>
</comment>
<gene>
    <name evidence="1" type="ORF">Amon02_000271300</name>
</gene>
<reference evidence="1" key="1">
    <citation type="submission" date="2023-04" db="EMBL/GenBank/DDBJ databases">
        <title>Ambrosiozyma monospora NBRC 10751.</title>
        <authorList>
            <person name="Ichikawa N."/>
            <person name="Sato H."/>
            <person name="Tonouchi N."/>
        </authorList>
    </citation>
    <scope>NUCLEOTIDE SEQUENCE</scope>
    <source>
        <strain evidence="1">NBRC 10751</strain>
    </source>
</reference>
<accession>A0ACB5SYB6</accession>
<organism evidence="1 2">
    <name type="scientific">Ambrosiozyma monospora</name>
    <name type="common">Yeast</name>
    <name type="synonym">Endomycopsis monosporus</name>
    <dbReference type="NCBI Taxonomy" id="43982"/>
    <lineage>
        <taxon>Eukaryota</taxon>
        <taxon>Fungi</taxon>
        <taxon>Dikarya</taxon>
        <taxon>Ascomycota</taxon>
        <taxon>Saccharomycotina</taxon>
        <taxon>Pichiomycetes</taxon>
        <taxon>Pichiales</taxon>
        <taxon>Pichiaceae</taxon>
        <taxon>Ambrosiozyma</taxon>
    </lineage>
</organism>
<name>A0ACB5SYB6_AMBMO</name>
<protein>
    <submittedName>
        <fullName evidence="1">Unnamed protein product</fullName>
    </submittedName>
</protein>
<dbReference type="EMBL" id="BSXS01001606">
    <property type="protein sequence ID" value="GME76674.1"/>
    <property type="molecule type" value="Genomic_DNA"/>
</dbReference>
<dbReference type="Proteomes" id="UP001165064">
    <property type="component" value="Unassembled WGS sequence"/>
</dbReference>
<sequence>MLDICKSSKSIGGLTLPSTFKAKELKLDISNIKAVNENRKLAVLQYPNILVVSAMLSVTIIVDTTPDDTATGNDVDVTIKFHTLTLNMGLNPRLEHGRKWKLYFMLAVRTGFPLAILFDTLDKHFLGDSSLVQTCPVDNPNQTYEFAIPLGDRREFPYSWLKFSSPIFFRVKTQIVSLIRHIILIVNLTLYI</sequence>